<gene>
    <name evidence="1" type="ORF">ACINKY_14270</name>
</gene>
<protein>
    <submittedName>
        <fullName evidence="1">Uncharacterized protein</fullName>
    </submittedName>
</protein>
<dbReference type="RefSeq" id="WP_176476036.1">
    <property type="nucleotide sequence ID" value="NZ_JAXBDC010000003.1"/>
</dbReference>
<dbReference type="Proteomes" id="UP001618531">
    <property type="component" value="Unassembled WGS sequence"/>
</dbReference>
<organism evidence="1 2">
    <name type="scientific">Paenibacillus illinoisensis</name>
    <dbReference type="NCBI Taxonomy" id="59845"/>
    <lineage>
        <taxon>Bacteria</taxon>
        <taxon>Bacillati</taxon>
        <taxon>Bacillota</taxon>
        <taxon>Bacilli</taxon>
        <taxon>Bacillales</taxon>
        <taxon>Paenibacillaceae</taxon>
        <taxon>Paenibacillus</taxon>
    </lineage>
</organism>
<reference evidence="1 2" key="1">
    <citation type="submission" date="2024-11" db="EMBL/GenBank/DDBJ databases">
        <title>Identification and Characterization of a Novel Fosfomycin Bacillithiol Transferase FosB8 in Paenibacillus illinoisensis.</title>
        <authorList>
            <person name="Lu W."/>
        </authorList>
    </citation>
    <scope>NUCLEOTIDE SEQUENCE [LARGE SCALE GENOMIC DNA]</scope>
    <source>
        <strain evidence="1 2">WP77</strain>
    </source>
</reference>
<comment type="caution">
    <text evidence="1">The sequence shown here is derived from an EMBL/GenBank/DDBJ whole genome shotgun (WGS) entry which is preliminary data.</text>
</comment>
<proteinExistence type="predicted"/>
<dbReference type="EMBL" id="JBIYSL010000003">
    <property type="protein sequence ID" value="MFK0523371.1"/>
    <property type="molecule type" value="Genomic_DNA"/>
</dbReference>
<keyword evidence="2" id="KW-1185">Reference proteome</keyword>
<sequence length="46" mass="5183">MGRMLHSTFASISLVTNAEYWRYSENTPLASLPGADIQADEWLHVC</sequence>
<evidence type="ECO:0000313" key="1">
    <source>
        <dbReference type="EMBL" id="MFK0523371.1"/>
    </source>
</evidence>
<accession>A0ABW8HV78</accession>
<name>A0ABW8HV78_9BACL</name>
<evidence type="ECO:0000313" key="2">
    <source>
        <dbReference type="Proteomes" id="UP001618531"/>
    </source>
</evidence>